<evidence type="ECO:0000313" key="2">
    <source>
        <dbReference type="EMBL" id="GGB55822.1"/>
    </source>
</evidence>
<dbReference type="Proteomes" id="UP000605148">
    <property type="component" value="Unassembled WGS sequence"/>
</dbReference>
<organism evidence="2 3">
    <name type="scientific">Roseibium aquae</name>
    <dbReference type="NCBI Taxonomy" id="1323746"/>
    <lineage>
        <taxon>Bacteria</taxon>
        <taxon>Pseudomonadati</taxon>
        <taxon>Pseudomonadota</taxon>
        <taxon>Alphaproteobacteria</taxon>
        <taxon>Hyphomicrobiales</taxon>
        <taxon>Stappiaceae</taxon>
        <taxon>Roseibium</taxon>
    </lineage>
</organism>
<keyword evidence="3" id="KW-1185">Reference proteome</keyword>
<feature type="chain" id="PRO_5037594264" evidence="1">
    <location>
        <begin position="19"/>
        <end position="297"/>
    </location>
</feature>
<feature type="signal peptide" evidence="1">
    <location>
        <begin position="1"/>
        <end position="18"/>
    </location>
</feature>
<name>A0A916TM17_9HYPH</name>
<reference evidence="2" key="2">
    <citation type="submission" date="2020-09" db="EMBL/GenBank/DDBJ databases">
        <authorList>
            <person name="Sun Q."/>
            <person name="Zhou Y."/>
        </authorList>
    </citation>
    <scope>NUCLEOTIDE SEQUENCE</scope>
    <source>
        <strain evidence="2">CGMCC 1.12426</strain>
    </source>
</reference>
<evidence type="ECO:0000313" key="3">
    <source>
        <dbReference type="Proteomes" id="UP000605148"/>
    </source>
</evidence>
<reference evidence="2" key="1">
    <citation type="journal article" date="2014" name="Int. J. Syst. Evol. Microbiol.">
        <title>Complete genome sequence of Corynebacterium casei LMG S-19264T (=DSM 44701T), isolated from a smear-ripened cheese.</title>
        <authorList>
            <consortium name="US DOE Joint Genome Institute (JGI-PGF)"/>
            <person name="Walter F."/>
            <person name="Albersmeier A."/>
            <person name="Kalinowski J."/>
            <person name="Ruckert C."/>
        </authorList>
    </citation>
    <scope>NUCLEOTIDE SEQUENCE</scope>
    <source>
        <strain evidence="2">CGMCC 1.12426</strain>
    </source>
</reference>
<proteinExistence type="predicted"/>
<sequence>MITRSILLMALLAGAARAEPVLPCPGTYDARWGNVTLAADGTMVLAGTPGSSRITLSLNSCDSADISGDGQSLTLTRQGPDHFRGELAGGGANRQFDFQFLGPGQASSIMNAEGGGLTGRRGMSLLLVEPGDLDDKGCFDAPPVPTSLPREAVAAELWAKEQGLVPAPGHGAQDYIDARTSFDARRDGVAHRVSFDLGINGEILPSSGAKDRWLAHCDPELFLNPPRQMLNFKIFELAPGVSVFAQIIDIQTGQITAQAEGQADDTDAAAVAAAMARASAGLDKASIGPMSDRFSRR</sequence>
<dbReference type="AlphaFoldDB" id="A0A916TM17"/>
<keyword evidence="1" id="KW-0732">Signal</keyword>
<accession>A0A916TM17</accession>
<comment type="caution">
    <text evidence="2">The sequence shown here is derived from an EMBL/GenBank/DDBJ whole genome shotgun (WGS) entry which is preliminary data.</text>
</comment>
<dbReference type="OrthoDB" id="7863227at2"/>
<protein>
    <submittedName>
        <fullName evidence="2">Uncharacterized protein</fullName>
    </submittedName>
</protein>
<dbReference type="RefSeq" id="WP_150497265.1">
    <property type="nucleotide sequence ID" value="NZ_BMFA01000009.1"/>
</dbReference>
<evidence type="ECO:0000256" key="1">
    <source>
        <dbReference type="SAM" id="SignalP"/>
    </source>
</evidence>
<gene>
    <name evidence="2" type="ORF">GCM10011316_29880</name>
</gene>
<dbReference type="EMBL" id="BMFA01000009">
    <property type="protein sequence ID" value="GGB55822.1"/>
    <property type="molecule type" value="Genomic_DNA"/>
</dbReference>